<evidence type="ECO:0000313" key="1">
    <source>
        <dbReference type="EMBL" id="GAI04831.1"/>
    </source>
</evidence>
<name>X1LG48_9ZZZZ</name>
<sequence>MREAMKKWLSRHQITFSADAANSICSSLGLDGEKIDSCLGLCYQLEKGDINEADFTGGLCVLTGKKPEEVMGVLKGMNVKPSIEAEIANLEKVVTEGGRDVSLIKEWAKKERVSQTQYLQKLKDIVEDLSIPKTFVTSLGIEVEIPVAMAVEALADEDTMSSGFHGALNQRWTIVFRGKVGPRIIKAARVAGLEVSYREMVPGTKQYFTDVSLPDVGISEIEKATEVFNKFAELYEVAE</sequence>
<dbReference type="EMBL" id="BARV01005892">
    <property type="protein sequence ID" value="GAI04831.1"/>
    <property type="molecule type" value="Genomic_DNA"/>
</dbReference>
<proteinExistence type="predicted"/>
<accession>X1LG48</accession>
<protein>
    <submittedName>
        <fullName evidence="1">Uncharacterized protein</fullName>
    </submittedName>
</protein>
<organism evidence="1">
    <name type="scientific">marine sediment metagenome</name>
    <dbReference type="NCBI Taxonomy" id="412755"/>
    <lineage>
        <taxon>unclassified sequences</taxon>
        <taxon>metagenomes</taxon>
        <taxon>ecological metagenomes</taxon>
    </lineage>
</organism>
<comment type="caution">
    <text evidence="1">The sequence shown here is derived from an EMBL/GenBank/DDBJ whole genome shotgun (WGS) entry which is preliminary data.</text>
</comment>
<gene>
    <name evidence="1" type="ORF">S06H3_11989</name>
</gene>
<reference evidence="1" key="1">
    <citation type="journal article" date="2014" name="Front. Microbiol.">
        <title>High frequency of phylogenetically diverse reductive dehalogenase-homologous genes in deep subseafloor sedimentary metagenomes.</title>
        <authorList>
            <person name="Kawai M."/>
            <person name="Futagami T."/>
            <person name="Toyoda A."/>
            <person name="Takaki Y."/>
            <person name="Nishi S."/>
            <person name="Hori S."/>
            <person name="Arai W."/>
            <person name="Tsubouchi T."/>
            <person name="Morono Y."/>
            <person name="Uchiyama I."/>
            <person name="Ito T."/>
            <person name="Fujiyama A."/>
            <person name="Inagaki F."/>
            <person name="Takami H."/>
        </authorList>
    </citation>
    <scope>NUCLEOTIDE SEQUENCE</scope>
    <source>
        <strain evidence="1">Expedition CK06-06</strain>
    </source>
</reference>
<dbReference type="AlphaFoldDB" id="X1LG48"/>